<keyword evidence="2" id="KW-0645">Protease</keyword>
<gene>
    <name evidence="7" type="ORF">HQ43_04535</name>
</gene>
<dbReference type="SUPFAM" id="SSF54001">
    <property type="entry name" value="Cysteine proteinases"/>
    <property type="match status" value="1"/>
</dbReference>
<proteinExistence type="inferred from homology"/>
<evidence type="ECO:0000256" key="3">
    <source>
        <dbReference type="ARBA" id="ARBA00022729"/>
    </source>
</evidence>
<comment type="caution">
    <text evidence="7">The sequence shown here is derived from an EMBL/GenBank/DDBJ whole genome shotgun (WGS) entry which is preliminary data.</text>
</comment>
<dbReference type="PANTHER" id="PTHR47360">
    <property type="entry name" value="MUREIN DD-ENDOPEPTIDASE MEPS/MUREIN LD-CARBOXYPEPTIDASE"/>
    <property type="match status" value="1"/>
</dbReference>
<dbReference type="PROSITE" id="PS51935">
    <property type="entry name" value="NLPC_P60"/>
    <property type="match status" value="1"/>
</dbReference>
<dbReference type="PANTHER" id="PTHR47360:SF1">
    <property type="entry name" value="ENDOPEPTIDASE NLPC-RELATED"/>
    <property type="match status" value="1"/>
</dbReference>
<accession>A0ABR4XLZ5</accession>
<comment type="similarity">
    <text evidence="1">Belongs to the peptidase C40 family.</text>
</comment>
<dbReference type="Proteomes" id="UP000030101">
    <property type="component" value="Unassembled WGS sequence"/>
</dbReference>
<dbReference type="Pfam" id="PF00877">
    <property type="entry name" value="NLPC_P60"/>
    <property type="match status" value="1"/>
</dbReference>
<keyword evidence="8" id="KW-1185">Reference proteome</keyword>
<evidence type="ECO:0000256" key="2">
    <source>
        <dbReference type="ARBA" id="ARBA00022670"/>
    </source>
</evidence>
<reference evidence="7 8" key="1">
    <citation type="submission" date="2014-08" db="EMBL/GenBank/DDBJ databases">
        <title>Porphyromonas canoris strain:OH2762 Genome sequencing.</title>
        <authorList>
            <person name="Wallis C."/>
            <person name="Deusch O."/>
            <person name="O'Flynn C."/>
            <person name="Davis I."/>
            <person name="Jospin G."/>
            <person name="Darling A.E."/>
            <person name="Coil D.A."/>
            <person name="Alexiev A."/>
            <person name="Horsfall A."/>
            <person name="Kirkwood N."/>
            <person name="Harris S."/>
            <person name="Eisen J.A."/>
        </authorList>
    </citation>
    <scope>NUCLEOTIDE SEQUENCE [LARGE SCALE GENOMIC DNA]</scope>
    <source>
        <strain evidence="8">COT-108 OH2762</strain>
    </source>
</reference>
<dbReference type="EMBL" id="JQZV01000008">
    <property type="protein sequence ID" value="KGN92756.1"/>
    <property type="molecule type" value="Genomic_DNA"/>
</dbReference>
<organism evidence="7 8">
    <name type="scientific">Porphyromonas canoris</name>
    <dbReference type="NCBI Taxonomy" id="36875"/>
    <lineage>
        <taxon>Bacteria</taxon>
        <taxon>Pseudomonadati</taxon>
        <taxon>Bacteroidota</taxon>
        <taxon>Bacteroidia</taxon>
        <taxon>Bacteroidales</taxon>
        <taxon>Porphyromonadaceae</taxon>
        <taxon>Porphyromonas</taxon>
    </lineage>
</organism>
<evidence type="ECO:0000313" key="7">
    <source>
        <dbReference type="EMBL" id="KGN92756.1"/>
    </source>
</evidence>
<dbReference type="InterPro" id="IPR038765">
    <property type="entry name" value="Papain-like_cys_pep_sf"/>
</dbReference>
<protein>
    <recommendedName>
        <fullName evidence="6">NlpC/P60 domain-containing protein</fullName>
    </recommendedName>
</protein>
<evidence type="ECO:0000259" key="6">
    <source>
        <dbReference type="PROSITE" id="PS51935"/>
    </source>
</evidence>
<feature type="domain" description="NlpC/P60" evidence="6">
    <location>
        <begin position="50"/>
        <end position="176"/>
    </location>
</feature>
<evidence type="ECO:0000256" key="5">
    <source>
        <dbReference type="ARBA" id="ARBA00022807"/>
    </source>
</evidence>
<keyword evidence="5" id="KW-0788">Thiol protease</keyword>
<dbReference type="Gene3D" id="3.90.1720.10">
    <property type="entry name" value="endopeptidase domain like (from Nostoc punctiforme)"/>
    <property type="match status" value="1"/>
</dbReference>
<sequence>MVTVSSCRTTKAPVQHVTFPPEVRLSQIEAREMANLAQEISVEIGMPVTQEDNLLLYAFIADWRNVPYRYGSVGKRGTDCSGFVMSLYEAVYQIPIGRMSAASLMDKTVPIERAELKEGDLVFFNINNRSGGRASHVGVYLRNDLFVHAATKTGITISSLSERYYSRTYLGAGRIRERT</sequence>
<evidence type="ECO:0000256" key="4">
    <source>
        <dbReference type="ARBA" id="ARBA00022801"/>
    </source>
</evidence>
<evidence type="ECO:0000256" key="1">
    <source>
        <dbReference type="ARBA" id="ARBA00007074"/>
    </source>
</evidence>
<dbReference type="InterPro" id="IPR052062">
    <property type="entry name" value="Murein_DD/LD_carboxypeptidase"/>
</dbReference>
<evidence type="ECO:0000313" key="8">
    <source>
        <dbReference type="Proteomes" id="UP000030101"/>
    </source>
</evidence>
<dbReference type="InterPro" id="IPR000064">
    <property type="entry name" value="NLP_P60_dom"/>
</dbReference>
<name>A0ABR4XLZ5_9PORP</name>
<keyword evidence="4" id="KW-0378">Hydrolase</keyword>
<keyword evidence="3" id="KW-0732">Signal</keyword>